<name>A0ABP8LN13_9MICO</name>
<dbReference type="Proteomes" id="UP001500622">
    <property type="component" value="Unassembled WGS sequence"/>
</dbReference>
<evidence type="ECO:0000259" key="11">
    <source>
        <dbReference type="PROSITE" id="PS50850"/>
    </source>
</evidence>
<feature type="transmembrane region" description="Helical" evidence="10">
    <location>
        <begin position="49"/>
        <end position="70"/>
    </location>
</feature>
<evidence type="ECO:0000256" key="3">
    <source>
        <dbReference type="ARBA" id="ARBA00022448"/>
    </source>
</evidence>
<dbReference type="InterPro" id="IPR005829">
    <property type="entry name" value="Sugar_transporter_CS"/>
</dbReference>
<feature type="transmembrane region" description="Helical" evidence="10">
    <location>
        <begin position="299"/>
        <end position="321"/>
    </location>
</feature>
<dbReference type="CDD" id="cd17359">
    <property type="entry name" value="MFS_XylE_like"/>
    <property type="match status" value="1"/>
</dbReference>
<dbReference type="PROSITE" id="PS50850">
    <property type="entry name" value="MFS"/>
    <property type="match status" value="1"/>
</dbReference>
<dbReference type="PROSITE" id="PS00217">
    <property type="entry name" value="SUGAR_TRANSPORT_2"/>
    <property type="match status" value="1"/>
</dbReference>
<dbReference type="PROSITE" id="PS00216">
    <property type="entry name" value="SUGAR_TRANSPORT_1"/>
    <property type="match status" value="1"/>
</dbReference>
<evidence type="ECO:0000256" key="1">
    <source>
        <dbReference type="ARBA" id="ARBA00004651"/>
    </source>
</evidence>
<feature type="transmembrane region" description="Helical" evidence="10">
    <location>
        <begin position="182"/>
        <end position="201"/>
    </location>
</feature>
<dbReference type="EMBL" id="BAABGN010000013">
    <property type="protein sequence ID" value="GAA4432851.1"/>
    <property type="molecule type" value="Genomic_DNA"/>
</dbReference>
<feature type="transmembrane region" description="Helical" evidence="10">
    <location>
        <begin position="12"/>
        <end position="29"/>
    </location>
</feature>
<accession>A0ABP8LN13</accession>
<feature type="transmembrane region" description="Helical" evidence="10">
    <location>
        <begin position="328"/>
        <end position="351"/>
    </location>
</feature>
<evidence type="ECO:0000256" key="7">
    <source>
        <dbReference type="ARBA" id="ARBA00023136"/>
    </source>
</evidence>
<dbReference type="Pfam" id="PF00083">
    <property type="entry name" value="Sugar_tr"/>
    <property type="match status" value="1"/>
</dbReference>
<evidence type="ECO:0000256" key="8">
    <source>
        <dbReference type="RuleBase" id="RU003346"/>
    </source>
</evidence>
<sequence>MTDSPPSRLSGRVIGICIAAALGGFLFGFDTAVINGAVDALAGSFGLGTALKGFAVSSALIGCAVGAWFAGPVASRLGRVPTMMISAALFFASAIGSGFATGVVDLILWRVLGGLGVGAASVIAPAYIAEVSPSRVRGRLGSLQQLAIVTGIFTALMSDAVLAGFAGGAAETLWLGREAWRWMFIAEAVPAAVYGLFALRLPESPRFLVARGQIDKASQVLYDFTGVVNVNLKIEEIRRTLNAEKRESLADLRGRTLGLKPIVWTGILLSVFQQFVGINVIFYYSTTLWRSVGFAESDALTISVITSVTNIVVTIVAILLVDKVGRRPMLLAGSVGMAVSLALMALSFSFATMETLPDGTQTADLAAPWSLVALICANVFVVSFGASWGPLVWVLLGEMFPNSIRAGALAVAAAAQWAANFFISTTFPMFANIGLPFAYGFYATFAVVSFFFVLRKVPETKGMELEEMSDEPTVGRRRAPAEAAD</sequence>
<reference evidence="13" key="1">
    <citation type="journal article" date="2019" name="Int. J. Syst. Evol. Microbiol.">
        <title>The Global Catalogue of Microorganisms (GCM) 10K type strain sequencing project: providing services to taxonomists for standard genome sequencing and annotation.</title>
        <authorList>
            <consortium name="The Broad Institute Genomics Platform"/>
            <consortium name="The Broad Institute Genome Sequencing Center for Infectious Disease"/>
            <person name="Wu L."/>
            <person name="Ma J."/>
        </authorList>
    </citation>
    <scope>NUCLEOTIDE SEQUENCE [LARGE SCALE GENOMIC DNA]</scope>
    <source>
        <strain evidence="13">JCM 17810</strain>
    </source>
</reference>
<evidence type="ECO:0000256" key="6">
    <source>
        <dbReference type="ARBA" id="ARBA00022989"/>
    </source>
</evidence>
<keyword evidence="13" id="KW-1185">Reference proteome</keyword>
<comment type="subcellular location">
    <subcellularLocation>
        <location evidence="1">Cell membrane</location>
        <topology evidence="1">Multi-pass membrane protein</topology>
    </subcellularLocation>
</comment>
<evidence type="ECO:0000256" key="10">
    <source>
        <dbReference type="SAM" id="Phobius"/>
    </source>
</evidence>
<dbReference type="Gene3D" id="1.20.1250.20">
    <property type="entry name" value="MFS general substrate transporter like domains"/>
    <property type="match status" value="2"/>
</dbReference>
<feature type="transmembrane region" description="Helical" evidence="10">
    <location>
        <begin position="408"/>
        <end position="431"/>
    </location>
</feature>
<dbReference type="PANTHER" id="PTHR48020">
    <property type="entry name" value="PROTON MYO-INOSITOL COTRANSPORTER"/>
    <property type="match status" value="1"/>
</dbReference>
<organism evidence="12 13">
    <name type="scientific">Georgenia halophila</name>
    <dbReference type="NCBI Taxonomy" id="620889"/>
    <lineage>
        <taxon>Bacteria</taxon>
        <taxon>Bacillati</taxon>
        <taxon>Actinomycetota</taxon>
        <taxon>Actinomycetes</taxon>
        <taxon>Micrococcales</taxon>
        <taxon>Bogoriellaceae</taxon>
        <taxon>Georgenia</taxon>
    </lineage>
</organism>
<protein>
    <submittedName>
        <fullName evidence="12">Sugar porter family MFS transporter</fullName>
    </submittedName>
</protein>
<dbReference type="InterPro" id="IPR036259">
    <property type="entry name" value="MFS_trans_sf"/>
</dbReference>
<dbReference type="PRINTS" id="PR00171">
    <property type="entry name" value="SUGRTRNSPORT"/>
</dbReference>
<feature type="transmembrane region" description="Helical" evidence="10">
    <location>
        <begin position="437"/>
        <end position="454"/>
    </location>
</feature>
<feature type="transmembrane region" description="Helical" evidence="10">
    <location>
        <begin position="371"/>
        <end position="396"/>
    </location>
</feature>
<dbReference type="RefSeq" id="WP_345218669.1">
    <property type="nucleotide sequence ID" value="NZ_BAABGN010000013.1"/>
</dbReference>
<comment type="similarity">
    <text evidence="2 8">Belongs to the major facilitator superfamily. Sugar transporter (TC 2.A.1.1) family.</text>
</comment>
<comment type="caution">
    <text evidence="12">The sequence shown here is derived from an EMBL/GenBank/DDBJ whole genome shotgun (WGS) entry which is preliminary data.</text>
</comment>
<feature type="transmembrane region" description="Helical" evidence="10">
    <location>
        <begin position="262"/>
        <end position="284"/>
    </location>
</feature>
<keyword evidence="3 8" id="KW-0813">Transport</keyword>
<feature type="transmembrane region" description="Helical" evidence="10">
    <location>
        <begin position="82"/>
        <end position="101"/>
    </location>
</feature>
<evidence type="ECO:0000313" key="12">
    <source>
        <dbReference type="EMBL" id="GAA4432851.1"/>
    </source>
</evidence>
<feature type="transmembrane region" description="Helical" evidence="10">
    <location>
        <begin position="148"/>
        <end position="170"/>
    </location>
</feature>
<keyword evidence="4" id="KW-1003">Cell membrane</keyword>
<dbReference type="PANTHER" id="PTHR48020:SF12">
    <property type="entry name" value="PROTON MYO-INOSITOL COTRANSPORTER"/>
    <property type="match status" value="1"/>
</dbReference>
<dbReference type="InterPro" id="IPR050814">
    <property type="entry name" value="Myo-inositol_Transporter"/>
</dbReference>
<dbReference type="NCBIfam" id="TIGR00879">
    <property type="entry name" value="SP"/>
    <property type="match status" value="1"/>
</dbReference>
<evidence type="ECO:0000313" key="13">
    <source>
        <dbReference type="Proteomes" id="UP001500622"/>
    </source>
</evidence>
<evidence type="ECO:0000256" key="4">
    <source>
        <dbReference type="ARBA" id="ARBA00022475"/>
    </source>
</evidence>
<keyword evidence="7 10" id="KW-0472">Membrane</keyword>
<proteinExistence type="inferred from homology"/>
<dbReference type="InterPro" id="IPR003663">
    <property type="entry name" value="Sugar/inositol_transpt"/>
</dbReference>
<dbReference type="SUPFAM" id="SSF103473">
    <property type="entry name" value="MFS general substrate transporter"/>
    <property type="match status" value="1"/>
</dbReference>
<dbReference type="InterPro" id="IPR005828">
    <property type="entry name" value="MFS_sugar_transport-like"/>
</dbReference>
<evidence type="ECO:0000256" key="9">
    <source>
        <dbReference type="SAM" id="MobiDB-lite"/>
    </source>
</evidence>
<keyword evidence="6 10" id="KW-1133">Transmembrane helix</keyword>
<evidence type="ECO:0000256" key="5">
    <source>
        <dbReference type="ARBA" id="ARBA00022692"/>
    </source>
</evidence>
<feature type="domain" description="Major facilitator superfamily (MFS) profile" evidence="11">
    <location>
        <begin position="16"/>
        <end position="461"/>
    </location>
</feature>
<gene>
    <name evidence="12" type="ORF">GCM10023169_39110</name>
</gene>
<feature type="transmembrane region" description="Helical" evidence="10">
    <location>
        <begin position="107"/>
        <end position="128"/>
    </location>
</feature>
<dbReference type="InterPro" id="IPR020846">
    <property type="entry name" value="MFS_dom"/>
</dbReference>
<feature type="region of interest" description="Disordered" evidence="9">
    <location>
        <begin position="465"/>
        <end position="485"/>
    </location>
</feature>
<evidence type="ECO:0000256" key="2">
    <source>
        <dbReference type="ARBA" id="ARBA00010992"/>
    </source>
</evidence>
<keyword evidence="5 10" id="KW-0812">Transmembrane</keyword>
<dbReference type="InterPro" id="IPR047984">
    <property type="entry name" value="XylE-like"/>
</dbReference>